<feature type="region of interest" description="Disordered" evidence="14">
    <location>
        <begin position="507"/>
        <end position="536"/>
    </location>
</feature>
<evidence type="ECO:0000256" key="14">
    <source>
        <dbReference type="SAM" id="MobiDB-lite"/>
    </source>
</evidence>
<dbReference type="EC" id="5.6.2.3" evidence="12 13"/>
<evidence type="ECO:0000313" key="17">
    <source>
        <dbReference type="Proteomes" id="UP000823926"/>
    </source>
</evidence>
<dbReference type="FunFam" id="1.10.860.10:FF:000001">
    <property type="entry name" value="Replicative DNA helicase"/>
    <property type="match status" value="1"/>
</dbReference>
<dbReference type="GO" id="GO:1990077">
    <property type="term" value="C:primosome complex"/>
    <property type="evidence" value="ECO:0007669"/>
    <property type="project" value="UniProtKB-UniRule"/>
</dbReference>
<keyword evidence="9" id="KW-0413">Isomerase</keyword>
<dbReference type="AlphaFoldDB" id="A0A9D1QAP9"/>
<dbReference type="FunFam" id="3.40.50.300:FF:000351">
    <property type="entry name" value="Replicative DNA helicase"/>
    <property type="match status" value="1"/>
</dbReference>
<organism evidence="16 17">
    <name type="scientific">Candidatus Rikenella faecigallinarum</name>
    <dbReference type="NCBI Taxonomy" id="2838745"/>
    <lineage>
        <taxon>Bacteria</taxon>
        <taxon>Pseudomonadati</taxon>
        <taxon>Bacteroidota</taxon>
        <taxon>Bacteroidia</taxon>
        <taxon>Bacteroidales</taxon>
        <taxon>Rikenellaceae</taxon>
        <taxon>Rikenella</taxon>
    </lineage>
</organism>
<dbReference type="GO" id="GO:0006269">
    <property type="term" value="P:DNA replication, synthesis of primer"/>
    <property type="evidence" value="ECO:0007669"/>
    <property type="project" value="UniProtKB-UniRule"/>
</dbReference>
<keyword evidence="4 13" id="KW-0547">Nucleotide-binding</keyword>
<dbReference type="GO" id="GO:0016787">
    <property type="term" value="F:hydrolase activity"/>
    <property type="evidence" value="ECO:0007669"/>
    <property type="project" value="UniProtKB-KW"/>
</dbReference>
<comment type="function">
    <text evidence="10 13">The main replicative DNA helicase, it participates in initiation and elongation during chromosome replication. Travels ahead of the DNA replisome, separating dsDNA into templates for DNA synthesis. A processive ATP-dependent 5'-3' DNA helicase it has DNA-dependent ATPase activity.</text>
</comment>
<dbReference type="Pfam" id="PF03796">
    <property type="entry name" value="DnaB_C"/>
    <property type="match status" value="1"/>
</dbReference>
<dbReference type="GO" id="GO:0005829">
    <property type="term" value="C:cytosol"/>
    <property type="evidence" value="ECO:0007669"/>
    <property type="project" value="TreeGrafter"/>
</dbReference>
<dbReference type="GO" id="GO:0003677">
    <property type="term" value="F:DNA binding"/>
    <property type="evidence" value="ECO:0007669"/>
    <property type="project" value="UniProtKB-UniRule"/>
</dbReference>
<reference evidence="16" key="2">
    <citation type="submission" date="2021-04" db="EMBL/GenBank/DDBJ databases">
        <authorList>
            <person name="Gilroy R."/>
        </authorList>
    </citation>
    <scope>NUCLEOTIDE SEQUENCE</scope>
    <source>
        <strain evidence="16">ChiBcec15-1070</strain>
    </source>
</reference>
<dbReference type="InterPro" id="IPR007694">
    <property type="entry name" value="DNA_helicase_DnaB-like_C"/>
</dbReference>
<name>A0A9D1QAP9_9BACT</name>
<keyword evidence="7 13" id="KW-0067">ATP-binding</keyword>
<dbReference type="PROSITE" id="PS51199">
    <property type="entry name" value="SF4_HELICASE"/>
    <property type="match status" value="1"/>
</dbReference>
<keyword evidence="8 13" id="KW-0238">DNA-binding</keyword>
<accession>A0A9D1QAP9</accession>
<keyword evidence="2 13" id="KW-0639">Primosome</keyword>
<evidence type="ECO:0000256" key="1">
    <source>
        <dbReference type="ARBA" id="ARBA00008428"/>
    </source>
</evidence>
<evidence type="ECO:0000256" key="5">
    <source>
        <dbReference type="ARBA" id="ARBA00022801"/>
    </source>
</evidence>
<evidence type="ECO:0000256" key="2">
    <source>
        <dbReference type="ARBA" id="ARBA00022515"/>
    </source>
</evidence>
<evidence type="ECO:0000256" key="12">
    <source>
        <dbReference type="NCBIfam" id="TIGR00665"/>
    </source>
</evidence>
<evidence type="ECO:0000256" key="4">
    <source>
        <dbReference type="ARBA" id="ARBA00022741"/>
    </source>
</evidence>
<dbReference type="SUPFAM" id="SSF48024">
    <property type="entry name" value="N-terminal domain of DnaB helicase"/>
    <property type="match status" value="1"/>
</dbReference>
<keyword evidence="3 13" id="KW-0235">DNA replication</keyword>
<dbReference type="Gene3D" id="1.10.860.10">
    <property type="entry name" value="DNAb Helicase, Chain A"/>
    <property type="match status" value="1"/>
</dbReference>
<dbReference type="Pfam" id="PF00772">
    <property type="entry name" value="DnaB"/>
    <property type="match status" value="1"/>
</dbReference>
<proteinExistence type="inferred from homology"/>
<evidence type="ECO:0000256" key="3">
    <source>
        <dbReference type="ARBA" id="ARBA00022705"/>
    </source>
</evidence>
<evidence type="ECO:0000256" key="11">
    <source>
        <dbReference type="ARBA" id="ARBA00048954"/>
    </source>
</evidence>
<dbReference type="EMBL" id="DXHL01000002">
    <property type="protein sequence ID" value="HIW09895.1"/>
    <property type="molecule type" value="Genomic_DNA"/>
</dbReference>
<dbReference type="InterPro" id="IPR007692">
    <property type="entry name" value="DNA_helicase_DnaB"/>
</dbReference>
<evidence type="ECO:0000256" key="13">
    <source>
        <dbReference type="RuleBase" id="RU362085"/>
    </source>
</evidence>
<sequence>MAEYKQQDAEAKKVATRRKKTQEITAVSQQMGVTPPQAVELEEAVLGALMLEKHAILGIQEILVPESFYREAHQMIYQAILDLSARIEPIDLYTVGQQLQKKGQLAQVGGPAYLAELTQKVGSAAHLEFHAKIVAQKYVQRQLIAASTEIQKQSFDDSIDVEELINQAEQSIFVIAEGNIRRDVQSARDIVKKAMDKIEEAAQKPDGLNGVPSGFADLDRLTLGWQPSDLVIIAARPAMGKTAFVLTMARNISVDYQKAVAVFSLEMSAVQLMTRLIIGESGLDSHNIKNGKLSPDEWAHLENAIKPLAAAQMFIDDTPALSIYEFRSKVRRLKAQHNIELVIIDYLQLMTVGTTDMRGNREQEVATISRTLKAIAKELDVPILALSQLSRNVEARGGTKRPQLSDLRESGAIEQDADIVAFIHRPEYYGMTVDEDGNPTQGLAEIIVAKHRNGAVDTIKLRFRSEQAKFVDWDDTGFAGISSGAAGGYNMIESSGFDSDFDASGRVATTEAGGAPSPLGGALAGAGSGFEGEPPF</sequence>
<evidence type="ECO:0000256" key="9">
    <source>
        <dbReference type="ARBA" id="ARBA00023235"/>
    </source>
</evidence>
<evidence type="ECO:0000256" key="7">
    <source>
        <dbReference type="ARBA" id="ARBA00022840"/>
    </source>
</evidence>
<reference evidence="16" key="1">
    <citation type="journal article" date="2021" name="PeerJ">
        <title>Extensive microbial diversity within the chicken gut microbiome revealed by metagenomics and culture.</title>
        <authorList>
            <person name="Gilroy R."/>
            <person name="Ravi A."/>
            <person name="Getino M."/>
            <person name="Pursley I."/>
            <person name="Horton D.L."/>
            <person name="Alikhan N.F."/>
            <person name="Baker D."/>
            <person name="Gharbi K."/>
            <person name="Hall N."/>
            <person name="Watson M."/>
            <person name="Adriaenssens E.M."/>
            <person name="Foster-Nyarko E."/>
            <person name="Jarju S."/>
            <person name="Secka A."/>
            <person name="Antonio M."/>
            <person name="Oren A."/>
            <person name="Chaudhuri R.R."/>
            <person name="La Ragione R."/>
            <person name="Hildebrand F."/>
            <person name="Pallen M.J."/>
        </authorList>
    </citation>
    <scope>NUCLEOTIDE SEQUENCE</scope>
    <source>
        <strain evidence="16">ChiBcec15-1070</strain>
    </source>
</reference>
<dbReference type="GO" id="GO:0005524">
    <property type="term" value="F:ATP binding"/>
    <property type="evidence" value="ECO:0007669"/>
    <property type="project" value="UniProtKB-UniRule"/>
</dbReference>
<evidence type="ECO:0000313" key="16">
    <source>
        <dbReference type="EMBL" id="HIW09895.1"/>
    </source>
</evidence>
<protein>
    <recommendedName>
        <fullName evidence="12 13">Replicative DNA helicase</fullName>
        <ecNumber evidence="12 13">5.6.2.3</ecNumber>
    </recommendedName>
</protein>
<keyword evidence="5 13" id="KW-0378">Hydrolase</keyword>
<dbReference type="GO" id="GO:0043139">
    <property type="term" value="F:5'-3' DNA helicase activity"/>
    <property type="evidence" value="ECO:0007669"/>
    <property type="project" value="UniProtKB-EC"/>
</dbReference>
<evidence type="ECO:0000256" key="10">
    <source>
        <dbReference type="ARBA" id="ARBA00044932"/>
    </source>
</evidence>
<dbReference type="SUPFAM" id="SSF52540">
    <property type="entry name" value="P-loop containing nucleoside triphosphate hydrolases"/>
    <property type="match status" value="1"/>
</dbReference>
<dbReference type="PANTHER" id="PTHR30153:SF2">
    <property type="entry name" value="REPLICATIVE DNA HELICASE"/>
    <property type="match status" value="1"/>
</dbReference>
<keyword evidence="6 13" id="KW-0347">Helicase</keyword>
<feature type="compositionally biased region" description="Low complexity" evidence="14">
    <location>
        <begin position="512"/>
        <end position="521"/>
    </location>
</feature>
<comment type="caution">
    <text evidence="16">The sequence shown here is derived from an EMBL/GenBank/DDBJ whole genome shotgun (WGS) entry which is preliminary data.</text>
</comment>
<evidence type="ECO:0000256" key="6">
    <source>
        <dbReference type="ARBA" id="ARBA00022806"/>
    </source>
</evidence>
<gene>
    <name evidence="16" type="primary">dnaB</name>
    <name evidence="16" type="ORF">H9888_00185</name>
</gene>
<comment type="catalytic activity">
    <reaction evidence="11 13">
        <text>ATP + H2O = ADP + phosphate + H(+)</text>
        <dbReference type="Rhea" id="RHEA:13065"/>
        <dbReference type="ChEBI" id="CHEBI:15377"/>
        <dbReference type="ChEBI" id="CHEBI:15378"/>
        <dbReference type="ChEBI" id="CHEBI:30616"/>
        <dbReference type="ChEBI" id="CHEBI:43474"/>
        <dbReference type="ChEBI" id="CHEBI:456216"/>
        <dbReference type="EC" id="5.6.2.3"/>
    </reaction>
</comment>
<dbReference type="InterPro" id="IPR007693">
    <property type="entry name" value="DNA_helicase_DnaB-like_N"/>
</dbReference>
<evidence type="ECO:0000259" key="15">
    <source>
        <dbReference type="PROSITE" id="PS51199"/>
    </source>
</evidence>
<feature type="domain" description="SF4 helicase" evidence="15">
    <location>
        <begin position="204"/>
        <end position="477"/>
    </location>
</feature>
<dbReference type="PANTHER" id="PTHR30153">
    <property type="entry name" value="REPLICATIVE DNA HELICASE DNAB"/>
    <property type="match status" value="1"/>
</dbReference>
<evidence type="ECO:0000256" key="8">
    <source>
        <dbReference type="ARBA" id="ARBA00023125"/>
    </source>
</evidence>
<dbReference type="CDD" id="cd00984">
    <property type="entry name" value="DnaB_C"/>
    <property type="match status" value="1"/>
</dbReference>
<comment type="similarity">
    <text evidence="1 13">Belongs to the helicase family. DnaB subfamily.</text>
</comment>
<dbReference type="InterPro" id="IPR036185">
    <property type="entry name" value="DNA_heli_DnaB-like_N_sf"/>
</dbReference>
<dbReference type="InterPro" id="IPR016136">
    <property type="entry name" value="DNA_helicase_N/primase_C"/>
</dbReference>
<dbReference type="NCBIfam" id="TIGR00665">
    <property type="entry name" value="DnaB"/>
    <property type="match status" value="1"/>
</dbReference>
<dbReference type="Proteomes" id="UP000823926">
    <property type="component" value="Unassembled WGS sequence"/>
</dbReference>
<dbReference type="Gene3D" id="3.40.50.300">
    <property type="entry name" value="P-loop containing nucleotide triphosphate hydrolases"/>
    <property type="match status" value="1"/>
</dbReference>
<dbReference type="InterPro" id="IPR027417">
    <property type="entry name" value="P-loop_NTPase"/>
</dbReference>